<feature type="domain" description="Ribosomal RNA small subunit methyltransferase E PUA-like" evidence="14">
    <location>
        <begin position="25"/>
        <end position="68"/>
    </location>
</feature>
<comment type="function">
    <text evidence="10 12">Specifically methylates the N3 position of the uracil ring of uridine 1498 (m3U1498) in 16S rRNA. Acts on the fully assembled 30S ribosomal subunit.</text>
</comment>
<dbReference type="SUPFAM" id="SSF88697">
    <property type="entry name" value="PUA domain-like"/>
    <property type="match status" value="1"/>
</dbReference>
<dbReference type="Pfam" id="PF04452">
    <property type="entry name" value="Methyltrans_RNA"/>
    <property type="match status" value="1"/>
</dbReference>
<evidence type="ECO:0000256" key="11">
    <source>
        <dbReference type="ARBA" id="ARBA00047944"/>
    </source>
</evidence>
<evidence type="ECO:0000256" key="5">
    <source>
        <dbReference type="ARBA" id="ARBA00022490"/>
    </source>
</evidence>
<evidence type="ECO:0000256" key="12">
    <source>
        <dbReference type="PIRNR" id="PIRNR015601"/>
    </source>
</evidence>
<dbReference type="GO" id="GO:0008168">
    <property type="term" value="F:methyltransferase activity"/>
    <property type="evidence" value="ECO:0007669"/>
    <property type="project" value="UniProtKB-KW"/>
</dbReference>
<accession>A0ABQ2LBI3</accession>
<dbReference type="InterPro" id="IPR006700">
    <property type="entry name" value="RsmE"/>
</dbReference>
<evidence type="ECO:0000256" key="1">
    <source>
        <dbReference type="ARBA" id="ARBA00004496"/>
    </source>
</evidence>
<keyword evidence="7 12" id="KW-0489">Methyltransferase</keyword>
<gene>
    <name evidence="15" type="ORF">GCM10007972_11060</name>
</gene>
<evidence type="ECO:0000256" key="9">
    <source>
        <dbReference type="ARBA" id="ARBA00022691"/>
    </source>
</evidence>
<comment type="subcellular location">
    <subcellularLocation>
        <location evidence="1 12">Cytoplasm</location>
    </subcellularLocation>
</comment>
<dbReference type="InterPro" id="IPR046886">
    <property type="entry name" value="RsmE_MTase_dom"/>
</dbReference>
<dbReference type="InterPro" id="IPR046887">
    <property type="entry name" value="RsmE_PUA-like"/>
</dbReference>
<reference evidence="16" key="1">
    <citation type="journal article" date="2019" name="Int. J. Syst. Evol. Microbiol.">
        <title>The Global Catalogue of Microorganisms (GCM) 10K type strain sequencing project: providing services to taxonomists for standard genome sequencing and annotation.</title>
        <authorList>
            <consortium name="The Broad Institute Genomics Platform"/>
            <consortium name="The Broad Institute Genome Sequencing Center for Infectious Disease"/>
            <person name="Wu L."/>
            <person name="Ma J."/>
        </authorList>
    </citation>
    <scope>NUCLEOTIDE SEQUENCE [LARGE SCALE GENOMIC DNA]</scope>
    <source>
        <strain evidence="16">JCM 17843</strain>
    </source>
</reference>
<dbReference type="PANTHER" id="PTHR30027:SF3">
    <property type="entry name" value="16S RRNA (URACIL(1498)-N(3))-METHYLTRANSFERASE"/>
    <property type="match status" value="1"/>
</dbReference>
<dbReference type="Pfam" id="PF20260">
    <property type="entry name" value="PUA_4"/>
    <property type="match status" value="1"/>
</dbReference>
<dbReference type="SUPFAM" id="SSF75217">
    <property type="entry name" value="alpha/beta knot"/>
    <property type="match status" value="1"/>
</dbReference>
<evidence type="ECO:0000256" key="7">
    <source>
        <dbReference type="ARBA" id="ARBA00022603"/>
    </source>
</evidence>
<dbReference type="GO" id="GO:0032259">
    <property type="term" value="P:methylation"/>
    <property type="evidence" value="ECO:0007669"/>
    <property type="project" value="UniProtKB-KW"/>
</dbReference>
<evidence type="ECO:0000259" key="14">
    <source>
        <dbReference type="Pfam" id="PF20260"/>
    </source>
</evidence>
<comment type="similarity">
    <text evidence="2 12">Belongs to the RNA methyltransferase RsmE family.</text>
</comment>
<evidence type="ECO:0000259" key="13">
    <source>
        <dbReference type="Pfam" id="PF04452"/>
    </source>
</evidence>
<dbReference type="Gene3D" id="2.40.240.20">
    <property type="entry name" value="Hypothetical PUA domain-like, domain 1"/>
    <property type="match status" value="1"/>
</dbReference>
<evidence type="ECO:0000313" key="16">
    <source>
        <dbReference type="Proteomes" id="UP000602381"/>
    </source>
</evidence>
<evidence type="ECO:0000256" key="2">
    <source>
        <dbReference type="ARBA" id="ARBA00005528"/>
    </source>
</evidence>
<protein>
    <recommendedName>
        <fullName evidence="4 12">Ribosomal RNA small subunit methyltransferase E</fullName>
        <ecNumber evidence="3 12">2.1.1.193</ecNumber>
    </recommendedName>
</protein>
<evidence type="ECO:0000256" key="8">
    <source>
        <dbReference type="ARBA" id="ARBA00022679"/>
    </source>
</evidence>
<dbReference type="NCBIfam" id="TIGR00046">
    <property type="entry name" value="RsmE family RNA methyltransferase"/>
    <property type="match status" value="1"/>
</dbReference>
<dbReference type="EC" id="2.1.1.193" evidence="3 12"/>
<dbReference type="RefSeq" id="WP_150004998.1">
    <property type="nucleotide sequence ID" value="NZ_BMOV01000003.1"/>
</dbReference>
<keyword evidence="6 12" id="KW-0698">rRNA processing</keyword>
<evidence type="ECO:0000256" key="4">
    <source>
        <dbReference type="ARBA" id="ARBA00013673"/>
    </source>
</evidence>
<dbReference type="Gene3D" id="3.40.1280.10">
    <property type="match status" value="1"/>
</dbReference>
<keyword evidence="5 12" id="KW-0963">Cytoplasm</keyword>
<name>A0ABQ2LBI3_9PROT</name>
<dbReference type="CDD" id="cd18084">
    <property type="entry name" value="RsmE-like"/>
    <property type="match status" value="1"/>
</dbReference>
<dbReference type="PIRSF" id="PIRSF015601">
    <property type="entry name" value="MTase_slr0722"/>
    <property type="match status" value="1"/>
</dbReference>
<comment type="caution">
    <text evidence="15">The sequence shown here is derived from an EMBL/GenBank/DDBJ whole genome shotgun (WGS) entry which is preliminary data.</text>
</comment>
<keyword evidence="16" id="KW-1185">Reference proteome</keyword>
<sequence>MSKKASHIRLYVADDLLTQRTIILGREQAHYLVSVMRLAVGATVLLFNGRDGEWLARLVKADRKSAQLMVEGQTRPQSLDPALPGLTLLFAPVKRTKTDLIVEKATELGVARLMPVITGRTNTERVKMERFLSITAEAAEQCERLSTPVIDPPTGLDAALKAWPDDRPLYFCDEARTAPLLLSVLWFRSSQSGDGLGSCGLLIGPEGGFTVAEREAICAHRATCSVSLGARILRAETAAISALSLIASAYELVRTDLQ</sequence>
<dbReference type="InterPro" id="IPR029026">
    <property type="entry name" value="tRNA_m1G_MTases_N"/>
</dbReference>
<dbReference type="NCBIfam" id="NF008696">
    <property type="entry name" value="PRK11713.3-5"/>
    <property type="match status" value="1"/>
</dbReference>
<proteinExistence type="inferred from homology"/>
<dbReference type="InterPro" id="IPR029028">
    <property type="entry name" value="Alpha/beta_knot_MTases"/>
</dbReference>
<keyword evidence="8 12" id="KW-0808">Transferase</keyword>
<evidence type="ECO:0000256" key="3">
    <source>
        <dbReference type="ARBA" id="ARBA00012328"/>
    </source>
</evidence>
<dbReference type="EMBL" id="BMOV01000003">
    <property type="protein sequence ID" value="GGO09483.1"/>
    <property type="molecule type" value="Genomic_DNA"/>
</dbReference>
<dbReference type="PANTHER" id="PTHR30027">
    <property type="entry name" value="RIBOSOMAL RNA SMALL SUBUNIT METHYLTRANSFERASE E"/>
    <property type="match status" value="1"/>
</dbReference>
<dbReference type="Proteomes" id="UP000602381">
    <property type="component" value="Unassembled WGS sequence"/>
</dbReference>
<evidence type="ECO:0000313" key="15">
    <source>
        <dbReference type="EMBL" id="GGO09483.1"/>
    </source>
</evidence>
<feature type="domain" description="Ribosomal RNA small subunit methyltransferase E methyltransferase" evidence="13">
    <location>
        <begin position="85"/>
        <end position="246"/>
    </location>
</feature>
<keyword evidence="9 12" id="KW-0949">S-adenosyl-L-methionine</keyword>
<organism evidence="15 16">
    <name type="scientific">Iodidimonas muriae</name>
    <dbReference type="NCBI Taxonomy" id="261467"/>
    <lineage>
        <taxon>Bacteria</taxon>
        <taxon>Pseudomonadati</taxon>
        <taxon>Pseudomonadota</taxon>
        <taxon>Alphaproteobacteria</taxon>
        <taxon>Iodidimonadales</taxon>
        <taxon>Iodidimonadaceae</taxon>
        <taxon>Iodidimonas</taxon>
    </lineage>
</organism>
<evidence type="ECO:0000256" key="6">
    <source>
        <dbReference type="ARBA" id="ARBA00022552"/>
    </source>
</evidence>
<evidence type="ECO:0000256" key="10">
    <source>
        <dbReference type="ARBA" id="ARBA00025699"/>
    </source>
</evidence>
<dbReference type="InterPro" id="IPR015947">
    <property type="entry name" value="PUA-like_sf"/>
</dbReference>
<comment type="catalytic activity">
    <reaction evidence="11 12">
        <text>uridine(1498) in 16S rRNA + S-adenosyl-L-methionine = N(3)-methyluridine(1498) in 16S rRNA + S-adenosyl-L-homocysteine + H(+)</text>
        <dbReference type="Rhea" id="RHEA:42920"/>
        <dbReference type="Rhea" id="RHEA-COMP:10283"/>
        <dbReference type="Rhea" id="RHEA-COMP:10284"/>
        <dbReference type="ChEBI" id="CHEBI:15378"/>
        <dbReference type="ChEBI" id="CHEBI:57856"/>
        <dbReference type="ChEBI" id="CHEBI:59789"/>
        <dbReference type="ChEBI" id="CHEBI:65315"/>
        <dbReference type="ChEBI" id="CHEBI:74502"/>
        <dbReference type="EC" id="2.1.1.193"/>
    </reaction>
</comment>